<accession>A0ABU5RSW7</accession>
<dbReference type="RefSeq" id="WP_323304940.1">
    <property type="nucleotide sequence ID" value="NZ_JAYGHX010000003.1"/>
</dbReference>
<protein>
    <submittedName>
        <fullName evidence="1">MBL fold metallo-hydrolase</fullName>
    </submittedName>
</protein>
<evidence type="ECO:0000313" key="2">
    <source>
        <dbReference type="Proteomes" id="UP001304461"/>
    </source>
</evidence>
<evidence type="ECO:0000313" key="1">
    <source>
        <dbReference type="EMBL" id="MEA5390858.1"/>
    </source>
</evidence>
<proteinExistence type="predicted"/>
<gene>
    <name evidence="1" type="ORF">VB738_06240</name>
</gene>
<dbReference type="SUPFAM" id="SSF56281">
    <property type="entry name" value="Metallo-hydrolase/oxidoreductase"/>
    <property type="match status" value="1"/>
</dbReference>
<sequence length="267" mass="28382">MNASPAALLPSEEGRAPLAVRPGLWLFAPSRESQGGSAWLLEAAGADLLIDCPAYTRANLRFLAGRPRHRTAGNGPPRSWILLTGRGGHGRCRRLQQALGWPVLVQEQEAYLLPGVDPLHTFAAEHQLEPDVRLFWTPGPSPGACVVHVAPAAGDRLGGLFCGRLLVPVAPARVAPLRHRGTFHWGRQLRSVERMRRWLPPGSPGWIASGAGLGALRGAKLVEQGADLLADLDLEALARQPPGGGLEVAAISTDFPTAGPMTPKPLS</sequence>
<dbReference type="InterPro" id="IPR036866">
    <property type="entry name" value="RibonucZ/Hydroxyglut_hydro"/>
</dbReference>
<dbReference type="Gene3D" id="3.60.15.10">
    <property type="entry name" value="Ribonuclease Z/Hydroxyacylglutathione hydrolase-like"/>
    <property type="match status" value="1"/>
</dbReference>
<organism evidence="1 2">
    <name type="scientific">Cyanobium gracile UHCC 0139</name>
    <dbReference type="NCBI Taxonomy" id="3110308"/>
    <lineage>
        <taxon>Bacteria</taxon>
        <taxon>Bacillati</taxon>
        <taxon>Cyanobacteriota</taxon>
        <taxon>Cyanophyceae</taxon>
        <taxon>Synechococcales</taxon>
        <taxon>Prochlorococcaceae</taxon>
        <taxon>Cyanobium</taxon>
    </lineage>
</organism>
<name>A0ABU5RSW7_9CYAN</name>
<dbReference type="Proteomes" id="UP001304461">
    <property type="component" value="Unassembled WGS sequence"/>
</dbReference>
<reference evidence="1 2" key="1">
    <citation type="submission" date="2023-12" db="EMBL/GenBank/DDBJ databases">
        <title>Baltic Sea Cyanobacteria.</title>
        <authorList>
            <person name="Delbaje E."/>
            <person name="Fewer D.P."/>
            <person name="Shishido T.K."/>
        </authorList>
    </citation>
    <scope>NUCLEOTIDE SEQUENCE [LARGE SCALE GENOMIC DNA]</scope>
    <source>
        <strain evidence="1 2">UHCC 0139</strain>
    </source>
</reference>
<keyword evidence="2" id="KW-1185">Reference proteome</keyword>
<dbReference type="EMBL" id="JAYGHX010000003">
    <property type="protein sequence ID" value="MEA5390858.1"/>
    <property type="molecule type" value="Genomic_DNA"/>
</dbReference>
<comment type="caution">
    <text evidence="1">The sequence shown here is derived from an EMBL/GenBank/DDBJ whole genome shotgun (WGS) entry which is preliminary data.</text>
</comment>